<comment type="caution">
    <text evidence="2">The sequence shown here is derived from an EMBL/GenBank/DDBJ whole genome shotgun (WGS) entry which is preliminary data.</text>
</comment>
<name>A0A919RD71_9ACTN</name>
<protein>
    <recommendedName>
        <fullName evidence="1">Peptidase S33 tripeptidyl aminopeptidase-like C-terminal domain-containing protein</fullName>
    </recommendedName>
</protein>
<reference evidence="2" key="1">
    <citation type="submission" date="2021-01" db="EMBL/GenBank/DDBJ databases">
        <title>Whole genome shotgun sequence of Sinosporangium siamense NBRC 109515.</title>
        <authorList>
            <person name="Komaki H."/>
            <person name="Tamura T."/>
        </authorList>
    </citation>
    <scope>NUCLEOTIDE SEQUENCE</scope>
    <source>
        <strain evidence="2">NBRC 109515</strain>
    </source>
</reference>
<proteinExistence type="predicted"/>
<evidence type="ECO:0000259" key="1">
    <source>
        <dbReference type="Pfam" id="PF08386"/>
    </source>
</evidence>
<evidence type="ECO:0000313" key="2">
    <source>
        <dbReference type="EMBL" id="GII90590.1"/>
    </source>
</evidence>
<dbReference type="AlphaFoldDB" id="A0A919RD71"/>
<organism evidence="2 3">
    <name type="scientific">Sinosporangium siamense</name>
    <dbReference type="NCBI Taxonomy" id="1367973"/>
    <lineage>
        <taxon>Bacteria</taxon>
        <taxon>Bacillati</taxon>
        <taxon>Actinomycetota</taxon>
        <taxon>Actinomycetes</taxon>
        <taxon>Streptosporangiales</taxon>
        <taxon>Streptosporangiaceae</taxon>
        <taxon>Sinosporangium</taxon>
    </lineage>
</organism>
<keyword evidence="3" id="KW-1185">Reference proteome</keyword>
<accession>A0A919RD71</accession>
<dbReference type="Proteomes" id="UP000606172">
    <property type="component" value="Unassembled WGS sequence"/>
</dbReference>
<feature type="domain" description="Peptidase S33 tripeptidyl aminopeptidase-like C-terminal" evidence="1">
    <location>
        <begin position="2"/>
        <end position="51"/>
    </location>
</feature>
<dbReference type="Pfam" id="PF08386">
    <property type="entry name" value="Abhydrolase_4"/>
    <property type="match status" value="1"/>
</dbReference>
<evidence type="ECO:0000313" key="3">
    <source>
        <dbReference type="Proteomes" id="UP000606172"/>
    </source>
</evidence>
<sequence>MRALADRVPGSASLRYEREGHALYLSGKPCVVAHANRYLIDLRPPPANAACVPEQ</sequence>
<gene>
    <name evidence="2" type="ORF">Ssi02_08210</name>
</gene>
<dbReference type="InterPro" id="IPR013595">
    <property type="entry name" value="Pept_S33_TAP-like_C"/>
</dbReference>
<dbReference type="EMBL" id="BOOW01000006">
    <property type="protein sequence ID" value="GII90590.1"/>
    <property type="molecule type" value="Genomic_DNA"/>
</dbReference>